<keyword evidence="2" id="KW-1185">Reference proteome</keyword>
<accession>A0A516KCZ8</accession>
<organism evidence="1 2">
    <name type="scientific">Radiobacillus deserti</name>
    <dbReference type="NCBI Taxonomy" id="2594883"/>
    <lineage>
        <taxon>Bacteria</taxon>
        <taxon>Bacillati</taxon>
        <taxon>Bacillota</taxon>
        <taxon>Bacilli</taxon>
        <taxon>Bacillales</taxon>
        <taxon>Bacillaceae</taxon>
        <taxon>Radiobacillus</taxon>
    </lineage>
</organism>
<gene>
    <name evidence="1" type="ORF">FN924_03080</name>
</gene>
<dbReference type="EMBL" id="CP041666">
    <property type="protein sequence ID" value="QDP39269.1"/>
    <property type="molecule type" value="Genomic_DNA"/>
</dbReference>
<dbReference type="OrthoDB" id="1952231at2"/>
<name>A0A516KCZ8_9BACI</name>
<evidence type="ECO:0000313" key="1">
    <source>
        <dbReference type="EMBL" id="QDP39269.1"/>
    </source>
</evidence>
<proteinExistence type="predicted"/>
<sequence>MSRASKIHKNEESKICPECGAPKVNGMDCWEQLGGVLAWEADDPELLAEHFKTVASYNLQHPSQFTDRILADLRAVFIEHLDNGLPIMEMRKRLGKISGGKNRVLKDKSERHPVQHDWKMTISDVYIPNHPENAAQRVREWAAVIRQEL</sequence>
<dbReference type="KEGG" id="aqt:FN924_03080"/>
<evidence type="ECO:0000313" key="2">
    <source>
        <dbReference type="Proteomes" id="UP000315215"/>
    </source>
</evidence>
<reference evidence="1 2" key="1">
    <citation type="submission" date="2019-07" db="EMBL/GenBank/DDBJ databases">
        <authorList>
            <person name="Li J."/>
        </authorList>
    </citation>
    <scope>NUCLEOTIDE SEQUENCE [LARGE SCALE GENOMIC DNA]</scope>
    <source>
        <strain evidence="1 2">TKL69</strain>
    </source>
</reference>
<dbReference type="Pfam" id="PF19371">
    <property type="entry name" value="DUF5946"/>
    <property type="match status" value="1"/>
</dbReference>
<dbReference type="AlphaFoldDB" id="A0A516KCZ8"/>
<dbReference type="RefSeq" id="WP_143892019.1">
    <property type="nucleotide sequence ID" value="NZ_CP041666.1"/>
</dbReference>
<dbReference type="InterPro" id="IPR045990">
    <property type="entry name" value="DUF5946"/>
</dbReference>
<protein>
    <submittedName>
        <fullName evidence="1">Uncharacterized protein</fullName>
    </submittedName>
</protein>
<dbReference type="Proteomes" id="UP000315215">
    <property type="component" value="Chromosome"/>
</dbReference>